<dbReference type="InterPro" id="IPR011047">
    <property type="entry name" value="Quinoprotein_ADH-like_sf"/>
</dbReference>
<dbReference type="InterPro" id="IPR018391">
    <property type="entry name" value="PQQ_b-propeller_rpt"/>
</dbReference>
<dbReference type="InterPro" id="IPR015943">
    <property type="entry name" value="WD40/YVTN_repeat-like_dom_sf"/>
</dbReference>
<accession>E6QHI4</accession>
<evidence type="ECO:0000259" key="1">
    <source>
        <dbReference type="Pfam" id="PF13360"/>
    </source>
</evidence>
<protein>
    <recommendedName>
        <fullName evidence="1">Pyrrolo-quinoline quinone repeat domain-containing protein</fullName>
    </recommendedName>
</protein>
<gene>
    <name evidence="2" type="ORF">CARN6_2810</name>
</gene>
<feature type="domain" description="Pyrrolo-quinoline quinone repeat" evidence="1">
    <location>
        <begin position="247"/>
        <end position="362"/>
    </location>
</feature>
<dbReference type="AlphaFoldDB" id="E6QHI4"/>
<dbReference type="PANTHER" id="PTHR34512:SF30">
    <property type="entry name" value="OUTER MEMBRANE PROTEIN ASSEMBLY FACTOR BAMB"/>
    <property type="match status" value="1"/>
</dbReference>
<dbReference type="SMART" id="SM00564">
    <property type="entry name" value="PQQ"/>
    <property type="match status" value="4"/>
</dbReference>
<dbReference type="Gene3D" id="2.130.10.10">
    <property type="entry name" value="YVTN repeat-like/Quinoprotein amine dehydrogenase"/>
    <property type="match status" value="2"/>
</dbReference>
<evidence type="ECO:0000313" key="2">
    <source>
        <dbReference type="EMBL" id="CBI06698.1"/>
    </source>
</evidence>
<reference evidence="2" key="1">
    <citation type="submission" date="2009-10" db="EMBL/GenBank/DDBJ databases">
        <title>Diversity of trophic interactions inside an arsenic-rich microbial ecosystem.</title>
        <authorList>
            <person name="Bertin P.N."/>
            <person name="Heinrich-Salmeron A."/>
            <person name="Pelletier E."/>
            <person name="Goulhen-Chollet F."/>
            <person name="Arsene-Ploetze F."/>
            <person name="Gallien S."/>
            <person name="Calteau A."/>
            <person name="Vallenet D."/>
            <person name="Casiot C."/>
            <person name="Chane-Woon-Ming B."/>
            <person name="Giloteaux L."/>
            <person name="Barakat M."/>
            <person name="Bonnefoy V."/>
            <person name="Bruneel O."/>
            <person name="Chandler M."/>
            <person name="Cleiss J."/>
            <person name="Duran R."/>
            <person name="Elbaz-Poulichet F."/>
            <person name="Fonknechten N."/>
            <person name="Lauga B."/>
            <person name="Mornico D."/>
            <person name="Ortet P."/>
            <person name="Schaeffer C."/>
            <person name="Siguier P."/>
            <person name="Alexander Thil Smith A."/>
            <person name="Van Dorsselaer A."/>
            <person name="Weissenbach J."/>
            <person name="Medigue C."/>
            <person name="Le Paslier D."/>
        </authorList>
    </citation>
    <scope>NUCLEOTIDE SEQUENCE</scope>
</reference>
<dbReference type="SUPFAM" id="SSF50998">
    <property type="entry name" value="Quinoprotein alcohol dehydrogenase-like"/>
    <property type="match status" value="2"/>
</dbReference>
<dbReference type="EMBL" id="CABQ01000008">
    <property type="protein sequence ID" value="CBI06698.1"/>
    <property type="molecule type" value="Genomic_DNA"/>
</dbReference>
<sequence>MRRLFLPLGLAFAAALVGLFIAHAMGVPAGPSSWTTYQLSPANNAVIRRPHWVAHWRLKLKGKVNGALSFVGDSIYVDTLNGYLYSVDAENGRPNWVAALPNTAMNAPLVYRGVVVVGTGTAQHIIGRAMLGRPGGDVIEAFRSRDGSPLWSFKTVGEDMPTGVLVKGKNRNTILVEANGDGHAYGLDLLTGRFLWRRALPGSDWMSSLTEQGGNVVGVVSSASLKRYWAALQRRDFGYFKQNSWTYSLAPSTGKILWMTHYGNADGSATASRSLIFVEGDYPVNTTNSLIENSVAALDGKTGRTVWSYAEAPGNHPGHASAESSIAGVYHRGVLFQAFPWTAKFAAFRGKTGRRLWVISVKHAIKMSALVLNGKVFVGDTGGDFYVLNAKTGKVLNVVKFPHFFSCAPPLIVGETLFVTNGPNLYAIPLHALETLKQI</sequence>
<name>E6QHI4_9ZZZZ</name>
<dbReference type="PANTHER" id="PTHR34512">
    <property type="entry name" value="CELL SURFACE PROTEIN"/>
    <property type="match status" value="1"/>
</dbReference>
<dbReference type="InterPro" id="IPR002372">
    <property type="entry name" value="PQQ_rpt_dom"/>
</dbReference>
<proteinExistence type="predicted"/>
<organism evidence="2">
    <name type="scientific">mine drainage metagenome</name>
    <dbReference type="NCBI Taxonomy" id="410659"/>
    <lineage>
        <taxon>unclassified sequences</taxon>
        <taxon>metagenomes</taxon>
        <taxon>ecological metagenomes</taxon>
    </lineage>
</organism>
<feature type="domain" description="Pyrrolo-quinoline quinone repeat" evidence="1">
    <location>
        <begin position="56"/>
        <end position="206"/>
    </location>
</feature>
<dbReference type="Pfam" id="PF13360">
    <property type="entry name" value="PQQ_2"/>
    <property type="match status" value="2"/>
</dbReference>
<comment type="caution">
    <text evidence="2">The sequence shown here is derived from an EMBL/GenBank/DDBJ whole genome shotgun (WGS) entry which is preliminary data.</text>
</comment>